<dbReference type="GO" id="GO:1902412">
    <property type="term" value="P:regulation of mitotic cytokinesis"/>
    <property type="evidence" value="ECO:0007669"/>
    <property type="project" value="InterPro"/>
</dbReference>
<proteinExistence type="predicted"/>
<dbReference type="GO" id="GO:0030496">
    <property type="term" value="C:midbody"/>
    <property type="evidence" value="ECO:0007669"/>
    <property type="project" value="TreeGrafter"/>
</dbReference>
<accession>A0A3Q0GHK5</accession>
<dbReference type="InParanoid" id="A0A3Q0GHK5"/>
<dbReference type="RefSeq" id="XP_025059134.1">
    <property type="nucleotide sequence ID" value="XM_025203349.1"/>
</dbReference>
<evidence type="ECO:0000313" key="3">
    <source>
        <dbReference type="RefSeq" id="XP_025059134.1"/>
    </source>
</evidence>
<gene>
    <name evidence="3" type="primary">LOC102382065</name>
</gene>
<dbReference type="Proteomes" id="UP000189705">
    <property type="component" value="Unplaced"/>
</dbReference>
<sequence>MTPEELYLEYEEVNKLTDELQAAIQSYKGHLSKLAPQLQAEQEQCTSYIYQHIKRLPANTGLPQGLQLKVHENGKDTGEILVYVNKQEIENCRNQPSALMERLLHTIHQRLQYSADFKSSGLNCIPAQLFDEKGQEIKNPLLLKNEQKIWFSYGKDYRSPLNCVLSLTFDKVTAAEKDGITVIYKSLPDHNADLLPGFDKKAYMSTSLFLSENKGDWCSAGMILNRAMVQSCLAVGQPIRVEISDGVPLEGCKLAVQQRYPTTKGQKKLLVKELINLQQLMKLLAQLSNGMLTEKDLIR</sequence>
<feature type="domain" description="Doublecortin" evidence="1">
    <location>
        <begin position="65"/>
        <end position="159"/>
    </location>
</feature>
<dbReference type="STRING" id="38654.A0A3Q0GHK5"/>
<dbReference type="InterPro" id="IPR043188">
    <property type="entry name" value="DCDC1"/>
</dbReference>
<dbReference type="PANTHER" id="PTHR46302:SF3">
    <property type="entry name" value="DOUBLECORTIN DOMAIN-CONTAINING PROTEIN 1"/>
    <property type="match status" value="1"/>
</dbReference>
<evidence type="ECO:0000259" key="1">
    <source>
        <dbReference type="Pfam" id="PF25510"/>
    </source>
</evidence>
<dbReference type="GO" id="GO:0008017">
    <property type="term" value="F:microtubule binding"/>
    <property type="evidence" value="ECO:0007669"/>
    <property type="project" value="InterPro"/>
</dbReference>
<name>A0A3Q0GHK5_ALLSI</name>
<dbReference type="PANTHER" id="PTHR46302">
    <property type="entry name" value="DOUBLECORTIN DOMAIN-CONTAINING PROTEIN 1"/>
    <property type="match status" value="1"/>
</dbReference>
<evidence type="ECO:0000313" key="2">
    <source>
        <dbReference type="Proteomes" id="UP000189705"/>
    </source>
</evidence>
<keyword evidence="2" id="KW-1185">Reference proteome</keyword>
<protein>
    <submittedName>
        <fullName evidence="3">Uncharacterized protein LOC102382065</fullName>
    </submittedName>
</protein>
<reference evidence="3" key="1">
    <citation type="submission" date="2025-08" db="UniProtKB">
        <authorList>
            <consortium name="RefSeq"/>
        </authorList>
    </citation>
    <scope>IDENTIFICATION</scope>
</reference>
<dbReference type="Pfam" id="PF25510">
    <property type="entry name" value="Ubiquitin_DCDC1"/>
    <property type="match status" value="1"/>
</dbReference>
<organism evidence="2 3">
    <name type="scientific">Alligator sinensis</name>
    <name type="common">Chinese alligator</name>
    <dbReference type="NCBI Taxonomy" id="38654"/>
    <lineage>
        <taxon>Eukaryota</taxon>
        <taxon>Metazoa</taxon>
        <taxon>Chordata</taxon>
        <taxon>Craniata</taxon>
        <taxon>Vertebrata</taxon>
        <taxon>Euteleostomi</taxon>
        <taxon>Archelosauria</taxon>
        <taxon>Archosauria</taxon>
        <taxon>Crocodylia</taxon>
        <taxon>Alligatoridae</taxon>
        <taxon>Alligatorinae</taxon>
        <taxon>Alligator</taxon>
    </lineage>
</organism>
<dbReference type="GeneID" id="102382065"/>
<dbReference type="InterPro" id="IPR057424">
    <property type="entry name" value="Ubiquitin_DCDC1"/>
</dbReference>
<dbReference type="KEGG" id="asn:102382065"/>
<dbReference type="AlphaFoldDB" id="A0A3Q0GHK5"/>